<dbReference type="Proteomes" id="UP001146120">
    <property type="component" value="Unassembled WGS sequence"/>
</dbReference>
<keyword evidence="3" id="KW-0547">Nucleotide-binding</keyword>
<dbReference type="InterPro" id="IPR011009">
    <property type="entry name" value="Kinase-like_dom_sf"/>
</dbReference>
<dbReference type="EMBL" id="DAKRPA010000043">
    <property type="protein sequence ID" value="DBA01666.1"/>
    <property type="molecule type" value="Genomic_DNA"/>
</dbReference>
<keyword evidence="4" id="KW-0418">Kinase</keyword>
<keyword evidence="2" id="KW-0808">Transferase</keyword>
<keyword evidence="5" id="KW-0067">ATP-binding</keyword>
<dbReference type="PANTHER" id="PTHR45992:SF11">
    <property type="entry name" value="ALPHA-TYPE PROTEIN KINASE DOMAIN-CONTAINING PROTEIN"/>
    <property type="match status" value="1"/>
</dbReference>
<dbReference type="CDD" id="cd17509">
    <property type="entry name" value="Alpha_kinase"/>
    <property type="match status" value="1"/>
</dbReference>
<keyword evidence="1" id="KW-0723">Serine/threonine-protein kinase</keyword>
<evidence type="ECO:0000256" key="6">
    <source>
        <dbReference type="SAM" id="MobiDB-lite"/>
    </source>
</evidence>
<accession>A0AAV2Z5W0</accession>
<evidence type="ECO:0000256" key="2">
    <source>
        <dbReference type="ARBA" id="ARBA00022679"/>
    </source>
</evidence>
<feature type="region of interest" description="Disordered" evidence="6">
    <location>
        <begin position="226"/>
        <end position="264"/>
    </location>
</feature>
<comment type="caution">
    <text evidence="8">The sequence shown here is derived from an EMBL/GenBank/DDBJ whole genome shotgun (WGS) entry which is preliminary data.</text>
</comment>
<dbReference type="GO" id="GO:0004674">
    <property type="term" value="F:protein serine/threonine kinase activity"/>
    <property type="evidence" value="ECO:0007669"/>
    <property type="project" value="UniProtKB-KW"/>
</dbReference>
<gene>
    <name evidence="8" type="ORF">N0F65_010317</name>
</gene>
<dbReference type="Pfam" id="PF02816">
    <property type="entry name" value="Alpha_kinase"/>
    <property type="match status" value="1"/>
</dbReference>
<proteinExistence type="predicted"/>
<keyword evidence="9" id="KW-1185">Reference proteome</keyword>
<evidence type="ECO:0000256" key="4">
    <source>
        <dbReference type="ARBA" id="ARBA00022777"/>
    </source>
</evidence>
<dbReference type="Gene3D" id="3.20.200.10">
    <property type="entry name" value="MHCK/EF2 kinase"/>
    <property type="match status" value="1"/>
</dbReference>
<evidence type="ECO:0000259" key="7">
    <source>
        <dbReference type="PROSITE" id="PS51158"/>
    </source>
</evidence>
<feature type="domain" description="Alpha-type protein kinase" evidence="7">
    <location>
        <begin position="1"/>
        <end position="220"/>
    </location>
</feature>
<reference evidence="8" key="1">
    <citation type="submission" date="2022-11" db="EMBL/GenBank/DDBJ databases">
        <authorList>
            <person name="Morgan W.R."/>
            <person name="Tartar A."/>
        </authorList>
    </citation>
    <scope>NUCLEOTIDE SEQUENCE</scope>
    <source>
        <strain evidence="8">ARSEF 373</strain>
    </source>
</reference>
<dbReference type="InterPro" id="IPR004166">
    <property type="entry name" value="a-kinase_dom"/>
</dbReference>
<dbReference type="SUPFAM" id="SSF56112">
    <property type="entry name" value="Protein kinase-like (PK-like)"/>
    <property type="match status" value="1"/>
</dbReference>
<protein>
    <recommendedName>
        <fullName evidence="7">Alpha-type protein kinase domain-containing protein</fullName>
    </recommendedName>
</protein>
<evidence type="ECO:0000256" key="3">
    <source>
        <dbReference type="ARBA" id="ARBA00022741"/>
    </source>
</evidence>
<dbReference type="SMART" id="SM00811">
    <property type="entry name" value="Alpha_kinase"/>
    <property type="match status" value="1"/>
</dbReference>
<evidence type="ECO:0000256" key="5">
    <source>
        <dbReference type="ARBA" id="ARBA00022840"/>
    </source>
</evidence>
<evidence type="ECO:0000256" key="1">
    <source>
        <dbReference type="ARBA" id="ARBA00022527"/>
    </source>
</evidence>
<organism evidence="8 9">
    <name type="scientific">Lagenidium giganteum</name>
    <dbReference type="NCBI Taxonomy" id="4803"/>
    <lineage>
        <taxon>Eukaryota</taxon>
        <taxon>Sar</taxon>
        <taxon>Stramenopiles</taxon>
        <taxon>Oomycota</taxon>
        <taxon>Peronosporomycetes</taxon>
        <taxon>Pythiales</taxon>
        <taxon>Pythiaceae</taxon>
    </lineage>
</organism>
<dbReference type="GO" id="GO:0005524">
    <property type="term" value="F:ATP binding"/>
    <property type="evidence" value="ECO:0007669"/>
    <property type="project" value="UniProtKB-KW"/>
</dbReference>
<sequence>MTAARAETARENKSTRATFSKDALENPFAEGAFRWVAEGKYTEGERQGERCVTKWFKKGSVYEDEFFREDIKAVEKTIDLVSAWNNLNIVNKTIMVNRATVWTCDRRSGNWRGRKTLTEPFIHHFRKFNSNSGWANSKTPWPKVMQALSHFSYHVSGGQFVLCDLQGGIYSNAVVLTDPVILSRTRSYGVTDLGPSGILTFFHRHVCNEYCSRKWSQPRETAAYFPERKGTSMELTTQHHVPTEPYRPQLSAHYEDYEDSDSDY</sequence>
<dbReference type="AlphaFoldDB" id="A0AAV2Z5W0"/>
<dbReference type="PANTHER" id="PTHR45992">
    <property type="entry name" value="EUKARYOTIC ELONGATION FACTOR 2 KINASE-RELATED"/>
    <property type="match status" value="1"/>
</dbReference>
<evidence type="ECO:0000313" key="8">
    <source>
        <dbReference type="EMBL" id="DBA01666.1"/>
    </source>
</evidence>
<dbReference type="InterPro" id="IPR051852">
    <property type="entry name" value="Alpha-type_PK"/>
</dbReference>
<evidence type="ECO:0000313" key="9">
    <source>
        <dbReference type="Proteomes" id="UP001146120"/>
    </source>
</evidence>
<name>A0AAV2Z5W0_9STRA</name>
<dbReference type="PROSITE" id="PS51158">
    <property type="entry name" value="ALPHA_KINASE"/>
    <property type="match status" value="1"/>
</dbReference>
<reference evidence="8" key="2">
    <citation type="journal article" date="2023" name="Microbiol Resour">
        <title>Decontamination and Annotation of the Draft Genome Sequence of the Oomycete Lagenidium giganteum ARSEF 373.</title>
        <authorList>
            <person name="Morgan W.R."/>
            <person name="Tartar A."/>
        </authorList>
    </citation>
    <scope>NUCLEOTIDE SEQUENCE</scope>
    <source>
        <strain evidence="8">ARSEF 373</strain>
    </source>
</reference>